<dbReference type="PRINTS" id="PR00111">
    <property type="entry name" value="ABHYDROLASE"/>
</dbReference>
<evidence type="ECO:0000259" key="2">
    <source>
        <dbReference type="Pfam" id="PF00561"/>
    </source>
</evidence>
<dbReference type="InterPro" id="IPR000073">
    <property type="entry name" value="AB_hydrolase_1"/>
</dbReference>
<evidence type="ECO:0000256" key="1">
    <source>
        <dbReference type="ARBA" id="ARBA00022801"/>
    </source>
</evidence>
<evidence type="ECO:0000313" key="3">
    <source>
        <dbReference type="EMBL" id="BCO33959.1"/>
    </source>
</evidence>
<organism evidence="3 4">
    <name type="scientific">Mycobacterium heckeshornense</name>
    <dbReference type="NCBI Taxonomy" id="110505"/>
    <lineage>
        <taxon>Bacteria</taxon>
        <taxon>Bacillati</taxon>
        <taxon>Actinomycetota</taxon>
        <taxon>Actinomycetes</taxon>
        <taxon>Mycobacteriales</taxon>
        <taxon>Mycobacteriaceae</taxon>
        <taxon>Mycobacterium</taxon>
    </lineage>
</organism>
<name>A0A7R7GR51_9MYCO</name>
<dbReference type="EMBL" id="AP024237">
    <property type="protein sequence ID" value="BCO33959.1"/>
    <property type="molecule type" value="Genomic_DNA"/>
</dbReference>
<dbReference type="AlphaFoldDB" id="A0A7R7GR51"/>
<gene>
    <name evidence="3" type="primary">ephA</name>
    <name evidence="3" type="ORF">MHEC_03920</name>
</gene>
<evidence type="ECO:0000313" key="4">
    <source>
        <dbReference type="Proteomes" id="UP000595446"/>
    </source>
</evidence>
<dbReference type="SUPFAM" id="SSF53474">
    <property type="entry name" value="alpha/beta-Hydrolases"/>
    <property type="match status" value="1"/>
</dbReference>
<dbReference type="InterPro" id="IPR029058">
    <property type="entry name" value="AB_hydrolase_fold"/>
</dbReference>
<protein>
    <submittedName>
        <fullName evidence="3">Epoxide hydrolase A</fullName>
    </submittedName>
</protein>
<dbReference type="GO" id="GO:0016787">
    <property type="term" value="F:hydrolase activity"/>
    <property type="evidence" value="ECO:0007669"/>
    <property type="project" value="UniProtKB-KW"/>
</dbReference>
<dbReference type="PANTHER" id="PTHR43329">
    <property type="entry name" value="EPOXIDE HYDROLASE"/>
    <property type="match status" value="1"/>
</dbReference>
<dbReference type="PRINTS" id="PR00412">
    <property type="entry name" value="EPOXHYDRLASE"/>
</dbReference>
<dbReference type="Gene3D" id="3.40.50.1820">
    <property type="entry name" value="alpha/beta hydrolase"/>
    <property type="match status" value="1"/>
</dbReference>
<keyword evidence="1 3" id="KW-0378">Hydrolase</keyword>
<dbReference type="Pfam" id="PF00561">
    <property type="entry name" value="Abhydrolase_1"/>
    <property type="match status" value="1"/>
</dbReference>
<proteinExistence type="predicted"/>
<sequence length="346" mass="37731">MVVPAGRPERRPLLSRLPLCFGETVHASTERLVDTNGVRLRVVEAGDRGAPVVVLAHGFPELAYSWRHQIPALAEAGYHVLAPDQRGYGGSSRPEAVEAYDIRELTTDIVGLLDDAGAERAVFVGHDWGAPVAWGSAQLHPDRVAAVVGLSVPPVPRAQVPPTQALRKLFGEKFFYMLYFQKPGVADAELGADPAKTIRRMMGGLPGGSDPAAALRMARPGPEGFVDRLPEPDGLPDWISADDLDHYIAEFTRTGFTGGLNWYRNLDRNWEIMAHAVSPTIRVPALFIAGADDPVLSFMRRDRATEVVTGPYREVVIDGAGHWLQQERPGEVNATLLAFLNGLELR</sequence>
<dbReference type="InterPro" id="IPR000639">
    <property type="entry name" value="Epox_hydrolase-like"/>
</dbReference>
<accession>A0A7R7GR51</accession>
<reference evidence="3 4" key="1">
    <citation type="submission" date="2020-12" db="EMBL/GenBank/DDBJ databases">
        <title>Complete genome sequence of Mycobacterium heckeshornense JCM 15655T, closely related to a pathogenic non-tuberculous mycobacterial species Mycobacterium xenopi.</title>
        <authorList>
            <person name="Yoshida M."/>
            <person name="Fukano H."/>
            <person name="Asakura T."/>
            <person name="Suzuki M."/>
            <person name="Hoshino Y."/>
        </authorList>
    </citation>
    <scope>NUCLEOTIDE SEQUENCE [LARGE SCALE GENOMIC DNA]</scope>
    <source>
        <strain evidence="3 4">JCM 15655</strain>
    </source>
</reference>
<dbReference type="Proteomes" id="UP000595446">
    <property type="component" value="Chromosome"/>
</dbReference>
<keyword evidence="4" id="KW-1185">Reference proteome</keyword>
<feature type="domain" description="AB hydrolase-1" evidence="2">
    <location>
        <begin position="51"/>
        <end position="328"/>
    </location>
</feature>